<dbReference type="PATRIC" id="fig|1173027.3.peg.2650"/>
<evidence type="ECO:0000256" key="2">
    <source>
        <dbReference type="ARBA" id="ARBA00022679"/>
    </source>
</evidence>
<dbReference type="Proteomes" id="UP000010471">
    <property type="component" value="Chromosome"/>
</dbReference>
<feature type="domain" description="Response regulatory" evidence="6">
    <location>
        <begin position="11"/>
        <end position="127"/>
    </location>
</feature>
<sequence>MNVPSHPDSSLVLVVDDDRSLRTLLRFAMEEEGYQVAEANNGENCLAQFARLKPDIVLLDAVMPVMDGFTCCRQLRTLPTAEYTPVLMITVLDDQESVDQAFAAGATDYVTKPIHWAVLRQRVARLLEANRSLTQVQQVTEALQRQLQRELLFRTITQHLAQVLTLEEILHPCVQEIREFLGVDSLGLYHKNGHLTVKSLSESGTSGLKSAGKESGWEMEYAQEFEAGRIVAISDIQQPEVPATVVNRLKQVSMKAVLMVPVFVRGEWWGLLEAADSDSRDWQGERVDVLVDVANLISLALGYPR</sequence>
<dbReference type="Gene3D" id="3.40.50.2300">
    <property type="match status" value="1"/>
</dbReference>
<dbReference type="SUPFAM" id="SSF52172">
    <property type="entry name" value="CheY-like"/>
    <property type="match status" value="1"/>
</dbReference>
<dbReference type="Pfam" id="PF00072">
    <property type="entry name" value="Response_reg"/>
    <property type="match status" value="1"/>
</dbReference>
<dbReference type="SMART" id="SM00448">
    <property type="entry name" value="REC"/>
    <property type="match status" value="1"/>
</dbReference>
<dbReference type="GO" id="GO:0016301">
    <property type="term" value="F:kinase activity"/>
    <property type="evidence" value="ECO:0007669"/>
    <property type="project" value="UniProtKB-KW"/>
</dbReference>
<evidence type="ECO:0000313" key="8">
    <source>
        <dbReference type="Proteomes" id="UP000010471"/>
    </source>
</evidence>
<dbReference type="Pfam" id="PF01590">
    <property type="entry name" value="GAF"/>
    <property type="match status" value="1"/>
</dbReference>
<proteinExistence type="predicted"/>
<gene>
    <name evidence="7" type="ORF">Mic7113_2421</name>
</gene>
<keyword evidence="3" id="KW-0418">Kinase</keyword>
<feature type="modified residue" description="4-aspartylphosphate" evidence="4">
    <location>
        <position position="60"/>
    </location>
</feature>
<accession>K9WDC5</accession>
<dbReference type="InterPro" id="IPR011006">
    <property type="entry name" value="CheY-like_superfamily"/>
</dbReference>
<dbReference type="PANTHER" id="PTHR44591">
    <property type="entry name" value="STRESS RESPONSE REGULATOR PROTEIN 1"/>
    <property type="match status" value="1"/>
</dbReference>
<evidence type="ECO:0000259" key="6">
    <source>
        <dbReference type="PROSITE" id="PS50110"/>
    </source>
</evidence>
<dbReference type="EMBL" id="CP003630">
    <property type="protein sequence ID" value="AFZ18223.1"/>
    <property type="molecule type" value="Genomic_DNA"/>
</dbReference>
<dbReference type="InterPro" id="IPR003018">
    <property type="entry name" value="GAF"/>
</dbReference>
<feature type="domain" description="Phytochrome chromophore attachment site" evidence="5">
    <location>
        <begin position="165"/>
        <end position="280"/>
    </location>
</feature>
<dbReference type="InterPro" id="IPR001789">
    <property type="entry name" value="Sig_transdc_resp-reg_receiver"/>
</dbReference>
<dbReference type="InterPro" id="IPR029016">
    <property type="entry name" value="GAF-like_dom_sf"/>
</dbReference>
<keyword evidence="2" id="KW-0808">Transferase</keyword>
<dbReference type="PANTHER" id="PTHR44591:SF3">
    <property type="entry name" value="RESPONSE REGULATORY DOMAIN-CONTAINING PROTEIN"/>
    <property type="match status" value="1"/>
</dbReference>
<dbReference type="InterPro" id="IPR016132">
    <property type="entry name" value="Phyto_chromo_attachment"/>
</dbReference>
<dbReference type="SMART" id="SM00065">
    <property type="entry name" value="GAF"/>
    <property type="match status" value="1"/>
</dbReference>
<evidence type="ECO:0000313" key="7">
    <source>
        <dbReference type="EMBL" id="AFZ18223.1"/>
    </source>
</evidence>
<reference evidence="7 8" key="1">
    <citation type="submission" date="2012-06" db="EMBL/GenBank/DDBJ databases">
        <title>Finished chromosome of genome of Microcoleus sp. PCC 7113.</title>
        <authorList>
            <consortium name="US DOE Joint Genome Institute"/>
            <person name="Gugger M."/>
            <person name="Coursin T."/>
            <person name="Rippka R."/>
            <person name="Tandeau De Marsac N."/>
            <person name="Huntemann M."/>
            <person name="Wei C.-L."/>
            <person name="Han J."/>
            <person name="Detter J.C."/>
            <person name="Han C."/>
            <person name="Tapia R."/>
            <person name="Chen A."/>
            <person name="Kyrpides N."/>
            <person name="Mavromatis K."/>
            <person name="Markowitz V."/>
            <person name="Szeto E."/>
            <person name="Ivanova N."/>
            <person name="Pagani I."/>
            <person name="Pati A."/>
            <person name="Goodwin L."/>
            <person name="Nordberg H.P."/>
            <person name="Cantor M.N."/>
            <person name="Hua S.X."/>
            <person name="Woyke T."/>
            <person name="Kerfeld C.A."/>
        </authorList>
    </citation>
    <scope>NUCLEOTIDE SEQUENCE [LARGE SCALE GENOMIC DNA]</scope>
    <source>
        <strain evidence="7 8">PCC 7113</strain>
    </source>
</reference>
<organism evidence="7 8">
    <name type="scientific">Allocoleopsis franciscana PCC 7113</name>
    <dbReference type="NCBI Taxonomy" id="1173027"/>
    <lineage>
        <taxon>Bacteria</taxon>
        <taxon>Bacillati</taxon>
        <taxon>Cyanobacteriota</taxon>
        <taxon>Cyanophyceae</taxon>
        <taxon>Coleofasciculales</taxon>
        <taxon>Coleofasciculaceae</taxon>
        <taxon>Allocoleopsis</taxon>
        <taxon>Allocoleopsis franciscana</taxon>
    </lineage>
</organism>
<evidence type="ECO:0000256" key="3">
    <source>
        <dbReference type="ARBA" id="ARBA00022777"/>
    </source>
</evidence>
<name>K9WDC5_9CYAN</name>
<evidence type="ECO:0000256" key="4">
    <source>
        <dbReference type="PROSITE-ProRule" id="PRU00169"/>
    </source>
</evidence>
<dbReference type="STRING" id="1173027.Mic7113_2421"/>
<dbReference type="HOGENOM" id="CLU_818486_0_0_3"/>
<dbReference type="Gene3D" id="3.30.450.40">
    <property type="match status" value="1"/>
</dbReference>
<dbReference type="SUPFAM" id="SSF55781">
    <property type="entry name" value="GAF domain-like"/>
    <property type="match status" value="1"/>
</dbReference>
<evidence type="ECO:0000256" key="1">
    <source>
        <dbReference type="ARBA" id="ARBA00022553"/>
    </source>
</evidence>
<dbReference type="KEGG" id="mic:Mic7113_2421"/>
<dbReference type="InterPro" id="IPR050595">
    <property type="entry name" value="Bact_response_regulator"/>
</dbReference>
<dbReference type="GO" id="GO:0000160">
    <property type="term" value="P:phosphorelay signal transduction system"/>
    <property type="evidence" value="ECO:0007669"/>
    <property type="project" value="InterPro"/>
</dbReference>
<protein>
    <submittedName>
        <fullName evidence="7">Response regulator containing a CheY-like receiver domain and a GGDEF domain</fullName>
    </submittedName>
</protein>
<dbReference type="eggNOG" id="COG3706">
    <property type="taxonomic scope" value="Bacteria"/>
</dbReference>
<dbReference type="AlphaFoldDB" id="K9WDC5"/>
<dbReference type="PROSITE" id="PS50046">
    <property type="entry name" value="PHYTOCHROME_2"/>
    <property type="match status" value="1"/>
</dbReference>
<evidence type="ECO:0000259" key="5">
    <source>
        <dbReference type="PROSITE" id="PS50046"/>
    </source>
</evidence>
<keyword evidence="1 4" id="KW-0597">Phosphoprotein</keyword>
<dbReference type="RefSeq" id="WP_015182372.1">
    <property type="nucleotide sequence ID" value="NC_019738.1"/>
</dbReference>
<keyword evidence="8" id="KW-1185">Reference proteome</keyword>
<dbReference type="PROSITE" id="PS50110">
    <property type="entry name" value="RESPONSE_REGULATORY"/>
    <property type="match status" value="1"/>
</dbReference>